<gene>
    <name evidence="5" type="ORF">NEMVEDRAFT_v1g205781</name>
</gene>
<evidence type="ECO:0000256" key="3">
    <source>
        <dbReference type="RuleBase" id="RU362056"/>
    </source>
</evidence>
<dbReference type="GO" id="GO:0006811">
    <property type="term" value="P:monoatomic ion transport"/>
    <property type="evidence" value="ECO:0007669"/>
    <property type="project" value="UniProtKB-KW"/>
</dbReference>
<feature type="transmembrane region" description="Helical" evidence="3">
    <location>
        <begin position="206"/>
        <end position="233"/>
    </location>
</feature>
<accession>A7S2I0</accession>
<evidence type="ECO:0000256" key="1">
    <source>
        <dbReference type="ARBA" id="ARBA00004141"/>
    </source>
</evidence>
<reference evidence="5 6" key="1">
    <citation type="journal article" date="2007" name="Science">
        <title>Sea anemone genome reveals ancestral eumetazoan gene repertoire and genomic organization.</title>
        <authorList>
            <person name="Putnam N.H."/>
            <person name="Srivastava M."/>
            <person name="Hellsten U."/>
            <person name="Dirks B."/>
            <person name="Chapman J."/>
            <person name="Salamov A."/>
            <person name="Terry A."/>
            <person name="Shapiro H."/>
            <person name="Lindquist E."/>
            <person name="Kapitonov V.V."/>
            <person name="Jurka J."/>
            <person name="Genikhovich G."/>
            <person name="Grigoriev I.V."/>
            <person name="Lucas S.M."/>
            <person name="Steele R.E."/>
            <person name="Finnerty J.R."/>
            <person name="Technau U."/>
            <person name="Martindale M.Q."/>
            <person name="Rokhsar D.S."/>
        </authorList>
    </citation>
    <scope>NUCLEOTIDE SEQUENCE [LARGE SCALE GENOMIC DNA]</scope>
    <source>
        <strain evidence="6">CH2 X CH6</strain>
    </source>
</reference>
<dbReference type="Proteomes" id="UP000001593">
    <property type="component" value="Unassembled WGS sequence"/>
</dbReference>
<dbReference type="NCBIfam" id="TIGR00805">
    <property type="entry name" value="oat"/>
    <property type="match status" value="1"/>
</dbReference>
<feature type="transmembrane region" description="Helical" evidence="3">
    <location>
        <begin position="72"/>
        <end position="92"/>
    </location>
</feature>
<feature type="domain" description="Major facilitator superfamily (MFS) profile" evidence="4">
    <location>
        <begin position="73"/>
        <end position="638"/>
    </location>
</feature>
<dbReference type="HOGENOM" id="CLU_398127_0_0_1"/>
<proteinExistence type="inferred from homology"/>
<keyword evidence="3" id="KW-0472">Membrane</keyword>
<keyword evidence="3" id="KW-1133">Transmembrane helix</keyword>
<keyword evidence="3" id="KW-0406">Ion transport</keyword>
<feature type="transmembrane region" description="Helical" evidence="3">
    <location>
        <begin position="557"/>
        <end position="578"/>
    </location>
</feature>
<dbReference type="Pfam" id="PF03137">
    <property type="entry name" value="OATP"/>
    <property type="match status" value="2"/>
</dbReference>
<dbReference type="OMA" id="CLNYDYD"/>
<evidence type="ECO:0000259" key="4">
    <source>
        <dbReference type="PROSITE" id="PS50850"/>
    </source>
</evidence>
<dbReference type="InterPro" id="IPR036259">
    <property type="entry name" value="MFS_trans_sf"/>
</dbReference>
<keyword evidence="6" id="KW-1185">Reference proteome</keyword>
<feature type="transmembrane region" description="Helical" evidence="3">
    <location>
        <begin position="112"/>
        <end position="132"/>
    </location>
</feature>
<feature type="transmembrane region" description="Helical" evidence="3">
    <location>
        <begin position="354"/>
        <end position="379"/>
    </location>
</feature>
<keyword evidence="3" id="KW-0812">Transmembrane</keyword>
<feature type="transmembrane region" description="Helical" evidence="3">
    <location>
        <begin position="603"/>
        <end position="629"/>
    </location>
</feature>
<protein>
    <recommendedName>
        <fullName evidence="3">Solute carrier organic anion transporter family member</fullName>
    </recommendedName>
</protein>
<dbReference type="InParanoid" id="A7S2I0"/>
<comment type="similarity">
    <text evidence="3">Belongs to the organo anion transporter (TC 2.A.60) family.</text>
</comment>
<keyword evidence="3" id="KW-0813">Transport</keyword>
<dbReference type="GO" id="GO:0022857">
    <property type="term" value="F:transmembrane transporter activity"/>
    <property type="evidence" value="ECO:0007669"/>
    <property type="project" value="InterPro"/>
</dbReference>
<feature type="transmembrane region" description="Helical" evidence="3">
    <location>
        <begin position="391"/>
        <end position="411"/>
    </location>
</feature>
<dbReference type="InterPro" id="IPR020846">
    <property type="entry name" value="MFS_dom"/>
</dbReference>
<keyword evidence="2" id="KW-1015">Disulfide bond</keyword>
<evidence type="ECO:0000256" key="2">
    <source>
        <dbReference type="ARBA" id="ARBA00023157"/>
    </source>
</evidence>
<dbReference type="SUPFAM" id="SSF103473">
    <property type="entry name" value="MFS general substrate transporter"/>
    <property type="match status" value="1"/>
</dbReference>
<dbReference type="FunFam" id="1.20.1250.20:FF:000854">
    <property type="entry name" value="Solute carrier organic anion transporter family member"/>
    <property type="match status" value="1"/>
</dbReference>
<organism evidence="5 6">
    <name type="scientific">Nematostella vectensis</name>
    <name type="common">Starlet sea anemone</name>
    <dbReference type="NCBI Taxonomy" id="45351"/>
    <lineage>
        <taxon>Eukaryota</taxon>
        <taxon>Metazoa</taxon>
        <taxon>Cnidaria</taxon>
        <taxon>Anthozoa</taxon>
        <taxon>Hexacorallia</taxon>
        <taxon>Actiniaria</taxon>
        <taxon>Edwardsiidae</taxon>
        <taxon>Nematostella</taxon>
    </lineage>
</organism>
<sequence>MSQPVHKASSTANLVAMEDPSLLSLNKHEDGENGSPTVYSSDVEIVCNSRDLLWGWRSFRPWWLQFLNSPKWFLFVLCLFGFLQGMAVNTFINMSFPSLEKQFSMTSKETGFIASSNDITALTLVIFVSFFGSYAKQGGTPFCLRNTSLSAYKDPDCGTATENVPMLYYALFIISQLMSGAGTTPLHTLGPAYLDENVPSISVGAYLAVFYLAGFMGPGIGSIIGGQFLTVYVDISPPPDIKLTPAHPMWIGAWWLGPASCGLMIILLGVVMLGFPRRLPGANAVRKEMKECGETDDRTLTGGIKDILPATKELLTNGTYMFQNMGITFSTLVGFGIFPFIFKFVTGRYGASALVAGVALAFILIPACALGLFSGSYLVKRFRVRRSCTRAAKLTAVLQIIGVWGSLVFLVPGCQYSNYVGVDVPYINSSVSSITMDNACNAGCLCSKAQFSPVKSGEKTTFYSPCYAGCPPQKRTKEGYTGCACTPPMINATRPHPNATSHLKPGIYQEACSLKYLVFFSIGSFLTIVFGFMNGIPSKIVSLRSVPDTYRAYGLGLQFVFMRTIGALPGPVIIGTIIDHTCTLWKTKCGKPANCLNYDYDKLGYIITAYGLPTHRFLYAVLSLLCYYLSYHFSKNKKFDGDGTLTKSNAAEEMGNIDKKDGE</sequence>
<feature type="transmembrane region" description="Helical" evidence="3">
    <location>
        <begin position="322"/>
        <end position="342"/>
    </location>
</feature>
<name>A7S2I0_NEMVE</name>
<evidence type="ECO:0000313" key="5">
    <source>
        <dbReference type="EMBL" id="EDO42152.1"/>
    </source>
</evidence>
<dbReference type="EMBL" id="DS469568">
    <property type="protein sequence ID" value="EDO42152.1"/>
    <property type="molecule type" value="Genomic_DNA"/>
</dbReference>
<dbReference type="eggNOG" id="KOG3626">
    <property type="taxonomic scope" value="Eukaryota"/>
</dbReference>
<feature type="transmembrane region" description="Helical" evidence="3">
    <location>
        <begin position="516"/>
        <end position="536"/>
    </location>
</feature>
<dbReference type="PANTHER" id="PTHR11388:SF100">
    <property type="entry name" value="SOLUTE CARRIER ORGANIC ANION TRANSPORTER FAMILY MEMBER 4A1"/>
    <property type="match status" value="1"/>
</dbReference>
<dbReference type="InterPro" id="IPR004156">
    <property type="entry name" value="OATP"/>
</dbReference>
<comment type="subcellular location">
    <subcellularLocation>
        <location evidence="3">Cell membrane</location>
        <topology evidence="3">Multi-pass membrane protein</topology>
    </subcellularLocation>
    <subcellularLocation>
        <location evidence="1">Membrane</location>
        <topology evidence="1">Multi-pass membrane protein</topology>
    </subcellularLocation>
</comment>
<dbReference type="AlphaFoldDB" id="A7S2I0"/>
<feature type="transmembrane region" description="Helical" evidence="3">
    <location>
        <begin position="253"/>
        <end position="275"/>
    </location>
</feature>
<dbReference type="GO" id="GO:0005886">
    <property type="term" value="C:plasma membrane"/>
    <property type="evidence" value="ECO:0007669"/>
    <property type="project" value="UniProtKB-SubCell"/>
</dbReference>
<dbReference type="Gene3D" id="1.20.1250.20">
    <property type="entry name" value="MFS general substrate transporter like domains"/>
    <property type="match status" value="1"/>
</dbReference>
<comment type="caution">
    <text evidence="3">Lacks conserved residue(s) required for the propagation of feature annotation.</text>
</comment>
<dbReference type="PhylomeDB" id="A7S2I0"/>
<dbReference type="PROSITE" id="PS50850">
    <property type="entry name" value="MFS"/>
    <property type="match status" value="1"/>
</dbReference>
<evidence type="ECO:0000313" key="6">
    <source>
        <dbReference type="Proteomes" id="UP000001593"/>
    </source>
</evidence>
<dbReference type="PANTHER" id="PTHR11388">
    <property type="entry name" value="ORGANIC ANION TRANSPORTER"/>
    <property type="match status" value="1"/>
</dbReference>